<dbReference type="Gene3D" id="3.30.360.10">
    <property type="entry name" value="Dihydrodipicolinate Reductase, domain 2"/>
    <property type="match status" value="1"/>
</dbReference>
<dbReference type="InterPro" id="IPR000683">
    <property type="entry name" value="Gfo/Idh/MocA-like_OxRdtase_N"/>
</dbReference>
<dbReference type="SUPFAM" id="SSF55347">
    <property type="entry name" value="Glyceraldehyde-3-phosphate dehydrogenase-like, C-terminal domain"/>
    <property type="match status" value="1"/>
</dbReference>
<organism evidence="3 4">
    <name type="scientific">Flavisolibacter ginsengisoli DSM 18119</name>
    <dbReference type="NCBI Taxonomy" id="1121884"/>
    <lineage>
        <taxon>Bacteria</taxon>
        <taxon>Pseudomonadati</taxon>
        <taxon>Bacteroidota</taxon>
        <taxon>Chitinophagia</taxon>
        <taxon>Chitinophagales</taxon>
        <taxon>Chitinophagaceae</taxon>
        <taxon>Flavisolibacter</taxon>
    </lineage>
</organism>
<dbReference type="InterPro" id="IPR055170">
    <property type="entry name" value="GFO_IDH_MocA-like_dom"/>
</dbReference>
<dbReference type="GO" id="GO:0000166">
    <property type="term" value="F:nucleotide binding"/>
    <property type="evidence" value="ECO:0007669"/>
    <property type="project" value="InterPro"/>
</dbReference>
<gene>
    <name evidence="3" type="ORF">SAMN02745131_00622</name>
</gene>
<dbReference type="OrthoDB" id="9795543at2"/>
<dbReference type="Gene3D" id="3.40.50.720">
    <property type="entry name" value="NAD(P)-binding Rossmann-like Domain"/>
    <property type="match status" value="1"/>
</dbReference>
<protein>
    <submittedName>
        <fullName evidence="3">Predicted dehydrogenase</fullName>
    </submittedName>
</protein>
<dbReference type="Pfam" id="PF22725">
    <property type="entry name" value="GFO_IDH_MocA_C3"/>
    <property type="match status" value="1"/>
</dbReference>
<dbReference type="InterPro" id="IPR051450">
    <property type="entry name" value="Gfo/Idh/MocA_Oxidoreductases"/>
</dbReference>
<dbReference type="Pfam" id="PF01408">
    <property type="entry name" value="GFO_IDH_MocA"/>
    <property type="match status" value="1"/>
</dbReference>
<reference evidence="3 4" key="1">
    <citation type="submission" date="2016-11" db="EMBL/GenBank/DDBJ databases">
        <authorList>
            <person name="Jaros S."/>
            <person name="Januszkiewicz K."/>
            <person name="Wedrychowicz H."/>
        </authorList>
    </citation>
    <scope>NUCLEOTIDE SEQUENCE [LARGE SCALE GENOMIC DNA]</scope>
    <source>
        <strain evidence="3 4">DSM 18119</strain>
    </source>
</reference>
<dbReference type="SUPFAM" id="SSF51735">
    <property type="entry name" value="NAD(P)-binding Rossmann-fold domains"/>
    <property type="match status" value="1"/>
</dbReference>
<dbReference type="Proteomes" id="UP000184048">
    <property type="component" value="Unassembled WGS sequence"/>
</dbReference>
<evidence type="ECO:0000313" key="4">
    <source>
        <dbReference type="Proteomes" id="UP000184048"/>
    </source>
</evidence>
<feature type="domain" description="Gfo/Idh/MocA-like oxidoreductase N-terminal" evidence="1">
    <location>
        <begin position="5"/>
        <end position="122"/>
    </location>
</feature>
<name>A0A1M4UEM3_9BACT</name>
<dbReference type="PANTHER" id="PTHR43377:SF1">
    <property type="entry name" value="BILIVERDIN REDUCTASE A"/>
    <property type="match status" value="1"/>
</dbReference>
<sequence length="370" mass="42180">MKKVLNIGIVGAGSFAAFASQAFLEVEGVRVLAVSDISKEAGNQLANKLEAEFHEDYINLVTDKRIDLVYIASPPFLHYKISREALRSGKHVICEKPAALYLEEAEELQALARDSGLLYVVNLMQRYNPLYSKIKTIINEGILGAFLHGYFENYASDEYLARDHWFWKDSMSGGIFIEHGVHFFDMFSGWLGQGKVINAIQLTRPGAGHVIIDRVQATLLYPQGIVNFYHGFDQPKVLDRQEMKLQFERGDLTLYEWVPVSMKLHGILKQDDKTRLMELLEPAAISLDSHYVDPQHATGRFNAISYDDMVTIQYQNKNGKEALYQQLLSDMLTDQWQWIMDRTHTRVIDDNNAVESLRVATEAKQKAIVF</sequence>
<proteinExistence type="predicted"/>
<dbReference type="InterPro" id="IPR036291">
    <property type="entry name" value="NAD(P)-bd_dom_sf"/>
</dbReference>
<dbReference type="AlphaFoldDB" id="A0A1M4UEM3"/>
<dbReference type="STRING" id="1121884.SAMN02745131_00622"/>
<dbReference type="EMBL" id="FQUU01000002">
    <property type="protein sequence ID" value="SHE55086.1"/>
    <property type="molecule type" value="Genomic_DNA"/>
</dbReference>
<dbReference type="RefSeq" id="WP_072833772.1">
    <property type="nucleotide sequence ID" value="NZ_FQUU01000002.1"/>
</dbReference>
<evidence type="ECO:0000259" key="1">
    <source>
        <dbReference type="Pfam" id="PF01408"/>
    </source>
</evidence>
<evidence type="ECO:0000259" key="2">
    <source>
        <dbReference type="Pfam" id="PF22725"/>
    </source>
</evidence>
<feature type="domain" description="GFO/IDH/MocA-like oxidoreductase" evidence="2">
    <location>
        <begin position="131"/>
        <end position="226"/>
    </location>
</feature>
<evidence type="ECO:0000313" key="3">
    <source>
        <dbReference type="EMBL" id="SHE55086.1"/>
    </source>
</evidence>
<dbReference type="PANTHER" id="PTHR43377">
    <property type="entry name" value="BILIVERDIN REDUCTASE A"/>
    <property type="match status" value="1"/>
</dbReference>
<accession>A0A1M4UEM3</accession>
<keyword evidence="4" id="KW-1185">Reference proteome</keyword>